<dbReference type="AlphaFoldDB" id="A0A2M8KUU8"/>
<evidence type="ECO:0000256" key="2">
    <source>
        <dbReference type="ARBA" id="ARBA00012815"/>
    </source>
</evidence>
<dbReference type="InterPro" id="IPR004516">
    <property type="entry name" value="HisRS/HisZ"/>
</dbReference>
<accession>A0A2M8KUU8</accession>
<dbReference type="InterPro" id="IPR033656">
    <property type="entry name" value="HisRS_anticodon"/>
</dbReference>
<evidence type="ECO:0000256" key="5">
    <source>
        <dbReference type="ARBA" id="ARBA00022840"/>
    </source>
</evidence>
<dbReference type="GO" id="GO:0005524">
    <property type="term" value="F:ATP binding"/>
    <property type="evidence" value="ECO:0007669"/>
    <property type="project" value="UniProtKB-KW"/>
</dbReference>
<evidence type="ECO:0000313" key="12">
    <source>
        <dbReference type="Proteomes" id="UP000231569"/>
    </source>
</evidence>
<comment type="caution">
    <text evidence="11">The sequence shown here is derived from an EMBL/GenBank/DDBJ whole genome shotgun (WGS) entry which is preliminary data.</text>
</comment>
<dbReference type="CDD" id="cd00773">
    <property type="entry name" value="HisRS-like_core"/>
    <property type="match status" value="1"/>
</dbReference>
<dbReference type="Pfam" id="PF03129">
    <property type="entry name" value="HGTP_anticodon"/>
    <property type="match status" value="1"/>
</dbReference>
<dbReference type="InterPro" id="IPR004154">
    <property type="entry name" value="Anticodon-bd"/>
</dbReference>
<dbReference type="InterPro" id="IPR036621">
    <property type="entry name" value="Anticodon-bd_dom_sf"/>
</dbReference>
<feature type="binding site" evidence="9">
    <location>
        <position position="35"/>
    </location>
    <ligand>
        <name>L-histidine</name>
        <dbReference type="ChEBI" id="CHEBI:57595"/>
    </ligand>
</feature>
<proteinExistence type="inferred from homology"/>
<dbReference type="PANTHER" id="PTHR11476">
    <property type="entry name" value="HISTIDYL-TRNA SYNTHETASE"/>
    <property type="match status" value="1"/>
</dbReference>
<evidence type="ECO:0000256" key="6">
    <source>
        <dbReference type="ARBA" id="ARBA00022917"/>
    </source>
</evidence>
<dbReference type="InterPro" id="IPR045864">
    <property type="entry name" value="aa-tRNA-synth_II/BPL/LPL"/>
</dbReference>
<dbReference type="PIRSF" id="PIRSF001549">
    <property type="entry name" value="His-tRNA_synth"/>
    <property type="match status" value="1"/>
</dbReference>
<dbReference type="GO" id="GO:0004821">
    <property type="term" value="F:histidine-tRNA ligase activity"/>
    <property type="evidence" value="ECO:0007669"/>
    <property type="project" value="UniProtKB-EC"/>
</dbReference>
<dbReference type="SUPFAM" id="SSF52954">
    <property type="entry name" value="Class II aaRS ABD-related"/>
    <property type="match status" value="1"/>
</dbReference>
<dbReference type="GO" id="GO:0006418">
    <property type="term" value="P:tRNA aminoacylation for protein translation"/>
    <property type="evidence" value="ECO:0007669"/>
    <property type="project" value="UniProtKB-ARBA"/>
</dbReference>
<keyword evidence="6" id="KW-0648">Protein biosynthesis</keyword>
<evidence type="ECO:0000256" key="7">
    <source>
        <dbReference type="ARBA" id="ARBA00023146"/>
    </source>
</evidence>
<dbReference type="InterPro" id="IPR006195">
    <property type="entry name" value="aa-tRNA-synth_II"/>
</dbReference>
<evidence type="ECO:0000313" key="11">
    <source>
        <dbReference type="EMBL" id="PJE63702.1"/>
    </source>
</evidence>
<feature type="binding site" evidence="9">
    <location>
        <begin position="183"/>
        <end position="184"/>
    </location>
    <ligand>
        <name>L-histidine</name>
        <dbReference type="ChEBI" id="CHEBI:57595"/>
    </ligand>
</feature>
<reference evidence="12" key="1">
    <citation type="submission" date="2017-09" db="EMBL/GenBank/DDBJ databases">
        <title>Depth-based differentiation of microbial function through sediment-hosted aquifers and enrichment of novel symbionts in the deep terrestrial subsurface.</title>
        <authorList>
            <person name="Probst A.J."/>
            <person name="Ladd B."/>
            <person name="Jarett J.K."/>
            <person name="Geller-Mcgrath D.E."/>
            <person name="Sieber C.M.K."/>
            <person name="Emerson J.B."/>
            <person name="Anantharaman K."/>
            <person name="Thomas B.C."/>
            <person name="Malmstrom R."/>
            <person name="Stieglmeier M."/>
            <person name="Klingl A."/>
            <person name="Woyke T."/>
            <person name="Ryan C.M."/>
            <person name="Banfield J.F."/>
        </authorList>
    </citation>
    <scope>NUCLEOTIDE SEQUENCE [LARGE SCALE GENOMIC DNA]</scope>
</reference>
<evidence type="ECO:0000256" key="3">
    <source>
        <dbReference type="ARBA" id="ARBA00022598"/>
    </source>
</evidence>
<dbReference type="Pfam" id="PF13393">
    <property type="entry name" value="tRNA-synt_His"/>
    <property type="match status" value="1"/>
</dbReference>
<evidence type="ECO:0000256" key="8">
    <source>
        <dbReference type="ARBA" id="ARBA00047639"/>
    </source>
</evidence>
<dbReference type="EMBL" id="PFEE01000040">
    <property type="protein sequence ID" value="PJE63702.1"/>
    <property type="molecule type" value="Genomic_DNA"/>
</dbReference>
<feature type="binding site" evidence="9">
    <location>
        <begin position="5"/>
        <end position="7"/>
    </location>
    <ligand>
        <name>L-histidine</name>
        <dbReference type="ChEBI" id="CHEBI:57595"/>
    </ligand>
</feature>
<evidence type="ECO:0000259" key="10">
    <source>
        <dbReference type="PROSITE" id="PS50862"/>
    </source>
</evidence>
<comment type="catalytic activity">
    <reaction evidence="8">
        <text>tRNA(His) + L-histidine + ATP = L-histidyl-tRNA(His) + AMP + diphosphate + H(+)</text>
        <dbReference type="Rhea" id="RHEA:17313"/>
        <dbReference type="Rhea" id="RHEA-COMP:9665"/>
        <dbReference type="Rhea" id="RHEA-COMP:9689"/>
        <dbReference type="ChEBI" id="CHEBI:15378"/>
        <dbReference type="ChEBI" id="CHEBI:30616"/>
        <dbReference type="ChEBI" id="CHEBI:33019"/>
        <dbReference type="ChEBI" id="CHEBI:57595"/>
        <dbReference type="ChEBI" id="CHEBI:78442"/>
        <dbReference type="ChEBI" id="CHEBI:78527"/>
        <dbReference type="ChEBI" id="CHEBI:456215"/>
        <dbReference type="EC" id="6.1.1.21"/>
    </reaction>
</comment>
<dbReference type="InterPro" id="IPR041715">
    <property type="entry name" value="HisRS-like_core"/>
</dbReference>
<dbReference type="Gene3D" id="3.40.50.800">
    <property type="entry name" value="Anticodon-binding domain"/>
    <property type="match status" value="1"/>
</dbReference>
<keyword evidence="5" id="KW-0067">ATP-binding</keyword>
<evidence type="ECO:0000256" key="4">
    <source>
        <dbReference type="ARBA" id="ARBA00022741"/>
    </source>
</evidence>
<dbReference type="CDD" id="cd00859">
    <property type="entry name" value="HisRS_anticodon"/>
    <property type="match status" value="1"/>
</dbReference>
<sequence>GLRYDQTVPTARFIAEHREQLPGFFRRYQLQNVFRAEKPQKGRFREFTQCDLDIYGTISPIADAEILSCTYDAYKAVGFATVVLRCNDRETLTTTLSPFASDTVSIHSIIQSIDKLDKIAAEGVIDELEKKGMDRERATEVLRAVTSSKPSSALRQIIDRAIALGVDKEALSFDPSLARGLDYYTGMIFEVSVPEYTVGSLGGGGRYDKLLLSLAGVDMPAVGVGLGFDRIVEAARELNLIPQHTGSSVLVTLFDDESIDEALSLAHMIRKSGRAALVYPEAAPLSKQFKYANACKLQYVVVSGPDERAKNVVTVKNMRSGMQKTIPRSELITNITSPQS</sequence>
<dbReference type="EC" id="6.1.1.21" evidence="2"/>
<keyword evidence="4" id="KW-0547">Nucleotide-binding</keyword>
<keyword evidence="7" id="KW-0030">Aminoacyl-tRNA synthetase</keyword>
<dbReference type="GO" id="GO:0005737">
    <property type="term" value="C:cytoplasm"/>
    <property type="evidence" value="ECO:0007669"/>
    <property type="project" value="InterPro"/>
</dbReference>
<evidence type="ECO:0000256" key="1">
    <source>
        <dbReference type="ARBA" id="ARBA00008226"/>
    </source>
</evidence>
<comment type="similarity">
    <text evidence="1">Belongs to the class-II aminoacyl-tRNA synthetase family.</text>
</comment>
<keyword evidence="3 11" id="KW-0436">Ligase</keyword>
<dbReference type="PANTHER" id="PTHR11476:SF7">
    <property type="entry name" value="HISTIDINE--TRNA LIGASE"/>
    <property type="match status" value="1"/>
</dbReference>
<dbReference type="SUPFAM" id="SSF55681">
    <property type="entry name" value="Class II aaRS and biotin synthetases"/>
    <property type="match status" value="1"/>
</dbReference>
<feature type="domain" description="Aminoacyl-transfer RNA synthetases class-II family profile" evidence="10">
    <location>
        <begin position="25"/>
        <end position="280"/>
    </location>
</feature>
<dbReference type="Proteomes" id="UP000231569">
    <property type="component" value="Unassembled WGS sequence"/>
</dbReference>
<gene>
    <name evidence="11" type="ORF">COU89_01845</name>
</gene>
<organism evidence="11 12">
    <name type="scientific">Candidatus Roizmanbacteria bacterium CG10_big_fil_rev_8_21_14_0_10_45_7</name>
    <dbReference type="NCBI Taxonomy" id="1974854"/>
    <lineage>
        <taxon>Bacteria</taxon>
        <taxon>Candidatus Roizmaniibacteriota</taxon>
    </lineage>
</organism>
<feature type="binding site" evidence="9">
    <location>
        <position position="53"/>
    </location>
    <ligand>
        <name>L-histidine</name>
        <dbReference type="ChEBI" id="CHEBI:57595"/>
    </ligand>
</feature>
<feature type="non-terminal residue" evidence="11">
    <location>
        <position position="1"/>
    </location>
</feature>
<protein>
    <recommendedName>
        <fullName evidence="2">histidine--tRNA ligase</fullName>
        <ecNumber evidence="2">6.1.1.21</ecNumber>
    </recommendedName>
</protein>
<name>A0A2M8KUU8_9BACT</name>
<evidence type="ECO:0000256" key="9">
    <source>
        <dbReference type="PIRSR" id="PIRSR001549-1"/>
    </source>
</evidence>
<feature type="binding site" evidence="9">
    <location>
        <position position="49"/>
    </location>
    <ligand>
        <name>L-histidine</name>
        <dbReference type="ChEBI" id="CHEBI:57595"/>
    </ligand>
</feature>
<feature type="binding site" evidence="9">
    <location>
        <position position="179"/>
    </location>
    <ligand>
        <name>L-histidine</name>
        <dbReference type="ChEBI" id="CHEBI:57595"/>
    </ligand>
</feature>
<dbReference type="Gene3D" id="3.30.930.10">
    <property type="entry name" value="Bira Bifunctional Protein, Domain 2"/>
    <property type="match status" value="1"/>
</dbReference>
<dbReference type="PROSITE" id="PS50862">
    <property type="entry name" value="AA_TRNA_LIGASE_II"/>
    <property type="match status" value="1"/>
</dbReference>